<proteinExistence type="predicted"/>
<keyword evidence="4" id="KW-1185">Reference proteome</keyword>
<dbReference type="RefSeq" id="WP_008088644.1">
    <property type="nucleotide sequence ID" value="NZ_AEUX02000005.1"/>
</dbReference>
<sequence length="500" mass="55015">MATITIAKGNEPIEMQLAMLNRHGLIAGATGTGKTVTLKVLTEQLSLAGVPVFLADIKGDLSNLAKEGQVTEKLSARLQKMAITDYKPQAFPVRLWDIFAKEGQPLRTTISELGPMILSRLLGLNDTQTGVLTIVFKIADEKGWLLIDLKDLQAILKEVSQHASDYSEQYGNIAKQSIGAIQRSLLTLEQEGAEQFFGEPALDIADFISLDPASGQGVVNILSATQLFQSPTLYTTFLLWLLSELYEYLPEVGDLDKPKLVFFFDEAHLLFKDAPKVFVEKVEQMVRLIRSKGVGIFFVTQNPLDLPESILAQLGNRIQHALRAYTPKEQKAVRVAADTFRQNPGLDVATLITELEVGEALISVLNDKGQPSVVERAMIMPPKSTFSLLSEEEVQGLVQQSPLAAKYGYSIDSESAYELLALKVLEENKAKEEALLADQQEKAAKELAKQSAQAQKASRRPVGRPRKTVVEKATDAFISTTVRTIGRELVRGLLGSLKKR</sequence>
<dbReference type="OrthoDB" id="9758751at2"/>
<dbReference type="InterPro" id="IPR033186">
    <property type="entry name" value="HerA_C"/>
</dbReference>
<dbReference type="InterPro" id="IPR027417">
    <property type="entry name" value="P-loop_NTPase"/>
</dbReference>
<evidence type="ECO:0000256" key="1">
    <source>
        <dbReference type="SAM" id="MobiDB-lite"/>
    </source>
</evidence>
<dbReference type="InterPro" id="IPR051162">
    <property type="entry name" value="T4SS_component"/>
</dbReference>
<dbReference type="Proteomes" id="UP000003330">
    <property type="component" value="Unassembled WGS sequence"/>
</dbReference>
<dbReference type="Gene3D" id="3.40.50.300">
    <property type="entry name" value="P-loop containing nucleotide triphosphate hydrolases"/>
    <property type="match status" value="2"/>
</dbReference>
<feature type="domain" description="Helicase HerA-like C-terminal" evidence="2">
    <location>
        <begin position="8"/>
        <end position="499"/>
    </location>
</feature>
<accession>G5K1V4</accession>
<feature type="region of interest" description="Disordered" evidence="1">
    <location>
        <begin position="449"/>
        <end position="468"/>
    </location>
</feature>
<dbReference type="SUPFAM" id="SSF52540">
    <property type="entry name" value="P-loop containing nucleoside triphosphate hydrolases"/>
    <property type="match status" value="1"/>
</dbReference>
<protein>
    <recommendedName>
        <fullName evidence="2">Helicase HerA-like C-terminal domain-containing protein</fullName>
    </recommendedName>
</protein>
<feature type="compositionally biased region" description="Basic residues" evidence="1">
    <location>
        <begin position="457"/>
        <end position="467"/>
    </location>
</feature>
<dbReference type="EMBL" id="AEUX02000005">
    <property type="protein sequence ID" value="EHI70324.1"/>
    <property type="molecule type" value="Genomic_DNA"/>
</dbReference>
<dbReference type="eggNOG" id="COG0433">
    <property type="taxonomic scope" value="Bacteria"/>
</dbReference>
<evidence type="ECO:0000313" key="3">
    <source>
        <dbReference type="EMBL" id="EHI70324.1"/>
    </source>
</evidence>
<organism evidence="3 4">
    <name type="scientific">Streptococcus ictaluri 707-05</name>
    <dbReference type="NCBI Taxonomy" id="764299"/>
    <lineage>
        <taxon>Bacteria</taxon>
        <taxon>Bacillati</taxon>
        <taxon>Bacillota</taxon>
        <taxon>Bacilli</taxon>
        <taxon>Lactobacillales</taxon>
        <taxon>Streptococcaceae</taxon>
        <taxon>Streptococcus</taxon>
    </lineage>
</organism>
<comment type="caution">
    <text evidence="3">The sequence shown here is derived from an EMBL/GenBank/DDBJ whole genome shotgun (WGS) entry which is preliminary data.</text>
</comment>
<dbReference type="Pfam" id="PF05872">
    <property type="entry name" value="HerA_C"/>
    <property type="match status" value="1"/>
</dbReference>
<dbReference type="PANTHER" id="PTHR30121:SF6">
    <property type="entry name" value="SLR6007 PROTEIN"/>
    <property type="match status" value="1"/>
</dbReference>
<dbReference type="PANTHER" id="PTHR30121">
    <property type="entry name" value="UNCHARACTERIZED PROTEIN YJGR-RELATED"/>
    <property type="match status" value="1"/>
</dbReference>
<dbReference type="STRING" id="764299.STRIC_2362"/>
<name>G5K1V4_9STRE</name>
<evidence type="ECO:0000313" key="4">
    <source>
        <dbReference type="Proteomes" id="UP000003330"/>
    </source>
</evidence>
<gene>
    <name evidence="3" type="ORF">STRIC_2362</name>
</gene>
<dbReference type="AlphaFoldDB" id="G5K1V4"/>
<dbReference type="CDD" id="cd01127">
    <property type="entry name" value="TrwB_TraG_TraD_VirD4"/>
    <property type="match status" value="2"/>
</dbReference>
<evidence type="ECO:0000259" key="2">
    <source>
        <dbReference type="Pfam" id="PF05872"/>
    </source>
</evidence>
<reference evidence="3 4" key="1">
    <citation type="journal article" date="2014" name="Int. J. Syst. Evol. Microbiol.">
        <title>Phylogenomics and the dynamic genome evolution of the genus Streptococcus.</title>
        <authorList>
            <consortium name="The Broad Institute Genome Sequencing Platform"/>
            <person name="Richards V.P."/>
            <person name="Palmer S.R."/>
            <person name="Pavinski Bitar P.D."/>
            <person name="Qin X."/>
            <person name="Weinstock G.M."/>
            <person name="Highlander S.K."/>
            <person name="Town C.D."/>
            <person name="Burne R.A."/>
            <person name="Stanhope M.J."/>
        </authorList>
    </citation>
    <scope>NUCLEOTIDE SEQUENCE [LARGE SCALE GENOMIC DNA]</scope>
    <source>
        <strain evidence="3 4">707-05</strain>
    </source>
</reference>